<proteinExistence type="predicted"/>
<organism evidence="1 2">
    <name type="scientific">Gossypium stocksii</name>
    <dbReference type="NCBI Taxonomy" id="47602"/>
    <lineage>
        <taxon>Eukaryota</taxon>
        <taxon>Viridiplantae</taxon>
        <taxon>Streptophyta</taxon>
        <taxon>Embryophyta</taxon>
        <taxon>Tracheophyta</taxon>
        <taxon>Spermatophyta</taxon>
        <taxon>Magnoliopsida</taxon>
        <taxon>eudicotyledons</taxon>
        <taxon>Gunneridae</taxon>
        <taxon>Pentapetalae</taxon>
        <taxon>rosids</taxon>
        <taxon>malvids</taxon>
        <taxon>Malvales</taxon>
        <taxon>Malvaceae</taxon>
        <taxon>Malvoideae</taxon>
        <taxon>Gossypium</taxon>
    </lineage>
</organism>
<reference evidence="1 2" key="1">
    <citation type="journal article" date="2021" name="Plant Biotechnol. J.">
        <title>Multi-omics assisted identification of the key and species-specific regulatory components of drought-tolerant mechanisms in Gossypium stocksii.</title>
        <authorList>
            <person name="Yu D."/>
            <person name="Ke L."/>
            <person name="Zhang D."/>
            <person name="Wu Y."/>
            <person name="Sun Y."/>
            <person name="Mei J."/>
            <person name="Sun J."/>
            <person name="Sun Y."/>
        </authorList>
    </citation>
    <scope>NUCLEOTIDE SEQUENCE [LARGE SCALE GENOMIC DNA]</scope>
    <source>
        <strain evidence="2">cv. E1</strain>
        <tissue evidence="1">Leaf</tissue>
    </source>
</reference>
<accession>A0A9D3UGB4</accession>
<comment type="caution">
    <text evidence="1">The sequence shown here is derived from an EMBL/GenBank/DDBJ whole genome shotgun (WGS) entry which is preliminary data.</text>
</comment>
<name>A0A9D3UGB4_9ROSI</name>
<dbReference type="Proteomes" id="UP000828251">
    <property type="component" value="Unassembled WGS sequence"/>
</dbReference>
<keyword evidence="2" id="KW-1185">Reference proteome</keyword>
<evidence type="ECO:0000313" key="1">
    <source>
        <dbReference type="EMBL" id="KAH1039909.1"/>
    </source>
</evidence>
<dbReference type="EMBL" id="JAIQCV010000012">
    <property type="protein sequence ID" value="KAH1039909.1"/>
    <property type="molecule type" value="Genomic_DNA"/>
</dbReference>
<dbReference type="AlphaFoldDB" id="A0A9D3UGB4"/>
<protein>
    <submittedName>
        <fullName evidence="1">Uncharacterized protein</fullName>
    </submittedName>
</protein>
<evidence type="ECO:0000313" key="2">
    <source>
        <dbReference type="Proteomes" id="UP000828251"/>
    </source>
</evidence>
<gene>
    <name evidence="1" type="ORF">J1N35_041652</name>
</gene>
<sequence length="66" mass="7896">MAGKLRNLKGARKKWNIEDGCMLEKRIIDCEDKFKEIDEKSEHRKLTESELEELKKMNIDLWGFAR</sequence>